<reference evidence="2" key="1">
    <citation type="journal article" date="2019" name="Int. J. Syst. Evol. Microbiol.">
        <title>The Global Catalogue of Microorganisms (GCM) 10K type strain sequencing project: providing services to taxonomists for standard genome sequencing and annotation.</title>
        <authorList>
            <consortium name="The Broad Institute Genomics Platform"/>
            <consortium name="The Broad Institute Genome Sequencing Center for Infectious Disease"/>
            <person name="Wu L."/>
            <person name="Ma J."/>
        </authorList>
    </citation>
    <scope>NUCLEOTIDE SEQUENCE [LARGE SCALE GENOMIC DNA]</scope>
    <source>
        <strain evidence="2">JCM 10083</strain>
    </source>
</reference>
<evidence type="ECO:0000313" key="1">
    <source>
        <dbReference type="EMBL" id="MFC7604910.1"/>
    </source>
</evidence>
<dbReference type="RefSeq" id="WP_343983841.1">
    <property type="nucleotide sequence ID" value="NZ_BAAAGK010000325.1"/>
</dbReference>
<gene>
    <name evidence="1" type="ORF">ACFQVD_32875</name>
</gene>
<dbReference type="EMBL" id="JBHTEE010000001">
    <property type="protein sequence ID" value="MFC7604910.1"/>
    <property type="molecule type" value="Genomic_DNA"/>
</dbReference>
<keyword evidence="2" id="KW-1185">Reference proteome</keyword>
<proteinExistence type="predicted"/>
<evidence type="ECO:0000313" key="2">
    <source>
        <dbReference type="Proteomes" id="UP001596514"/>
    </source>
</evidence>
<dbReference type="Proteomes" id="UP001596514">
    <property type="component" value="Unassembled WGS sequence"/>
</dbReference>
<evidence type="ECO:0008006" key="3">
    <source>
        <dbReference type="Google" id="ProtNLM"/>
    </source>
</evidence>
<organism evidence="1 2">
    <name type="scientific">Streptosporangium amethystogenes subsp. fukuiense</name>
    <dbReference type="NCBI Taxonomy" id="698418"/>
    <lineage>
        <taxon>Bacteria</taxon>
        <taxon>Bacillati</taxon>
        <taxon>Actinomycetota</taxon>
        <taxon>Actinomycetes</taxon>
        <taxon>Streptosporangiales</taxon>
        <taxon>Streptosporangiaceae</taxon>
        <taxon>Streptosporangium</taxon>
    </lineage>
</organism>
<sequence length="297" mass="32636">MSWVSTIRRNLMARIPDGVDLNELTVVARRVLLDALQALYEHSDAIVLVGAQAVHLRTTGVVLASSPYTSDADLSLNPKLIRDEPLLNEAMRGAGFELTIPNSPGLWTRTEMINGQSHPVEVDLLVPETLAPNRGRRSAHLPPHDKNATRHVLGLEATLFDHSSLQVPSLEPENDSRELPIEVAGPTSLLIAKAFKLRDRINDRAAPPHRLADKDAGDVVRLMMATGDSLRSTFKRLSQEEQIRDVVAKGCKLLWEQFGSARATGVQMAVRALAGDLEEERIRLLAPAFVEANVPEL</sequence>
<name>A0ABW2TA80_9ACTN</name>
<comment type="caution">
    <text evidence="1">The sequence shown here is derived from an EMBL/GenBank/DDBJ whole genome shotgun (WGS) entry which is preliminary data.</text>
</comment>
<protein>
    <recommendedName>
        <fullName evidence="3">Nucleotidyltransferase</fullName>
    </recommendedName>
</protein>
<accession>A0ABW2TA80</accession>